<protein>
    <submittedName>
        <fullName evidence="2">ATP-dependent RNA helicase glh-4</fullName>
    </submittedName>
</protein>
<dbReference type="Pfam" id="PF03564">
    <property type="entry name" value="DUF1759"/>
    <property type="match status" value="1"/>
</dbReference>
<keyword evidence="2" id="KW-0547">Nucleotide-binding</keyword>
<reference evidence="2" key="2">
    <citation type="submission" date="2014-07" db="EMBL/GenBank/DDBJ databases">
        <authorList>
            <person name="Hull J."/>
        </authorList>
    </citation>
    <scope>NUCLEOTIDE SEQUENCE</scope>
</reference>
<feature type="non-terminal residue" evidence="2">
    <location>
        <position position="1"/>
    </location>
</feature>
<reference evidence="2" key="1">
    <citation type="journal article" date="2014" name="PLoS ONE">
        <title>Transcriptome-Based Identification of ABC Transporters in the Western Tarnished Plant Bug Lygus hesperus.</title>
        <authorList>
            <person name="Hull J.J."/>
            <person name="Chaney K."/>
            <person name="Geib S.M."/>
            <person name="Fabrick J.A."/>
            <person name="Brent C.S."/>
            <person name="Walsh D."/>
            <person name="Lavine L.C."/>
        </authorList>
    </citation>
    <scope>NUCLEOTIDE SEQUENCE</scope>
</reference>
<keyword evidence="2" id="KW-0067">ATP-binding</keyword>
<evidence type="ECO:0000256" key="1">
    <source>
        <dbReference type="SAM" id="MobiDB-lite"/>
    </source>
</evidence>
<dbReference type="EMBL" id="GBHO01024044">
    <property type="protein sequence ID" value="JAG19560.1"/>
    <property type="molecule type" value="Transcribed_RNA"/>
</dbReference>
<dbReference type="PANTHER" id="PTHR47331:SF5">
    <property type="entry name" value="RIBONUCLEASE H"/>
    <property type="match status" value="1"/>
</dbReference>
<proteinExistence type="predicted"/>
<sequence length="519" mass="57920">LINMAPSHELSVSSLKRKLSNLVSKIKACNDMGRLALTDTSKVTAFKGQFRSLEKSYEKYEALVDELTDLCEAQGTPEDFPTTTDTVTIKTMERYFNEANSTYVALSEKDATVAGERATRLSTTIPLNDSSVRIASSNHLPKISLPEFDGNLLSWPKFKDIFVSLIHDDDALVPVKKFHYLVSSLKGPALAVIQTLPVTTGNYPLAWQALCSQYDNKRLLATTYLNEVVNFPRLTSKATVESFTSFLSIVSENVAAFRHLKIEKEADFILFYMASRALDPYTRELLEVHFKDTPFPSFEELSTFIRDRVRALQLADPTSLGVTSNFSTTSTKTTKPTISSLGGHRKTSLLVNQSSSSSSKQKRSEPKSTSVSCIVCGEKHSLLNCLRFAEASPKQRFDMLKRWNGCRNCLSSNHATKECKSQWHCRFCPERHHAMLHLKKSDSGRSSAHDSTLAATPQAKGMDQSPVCCNATRVDDPDVLLGTALAEIEDKRGVYHKIRLVIDSGSQFSFITKRFARRL</sequence>
<evidence type="ECO:0000313" key="2">
    <source>
        <dbReference type="EMBL" id="JAG19560.1"/>
    </source>
</evidence>
<gene>
    <name evidence="2" type="primary">glh-4_2</name>
    <name evidence="2" type="ORF">CM83_38611</name>
</gene>
<dbReference type="PANTHER" id="PTHR47331">
    <property type="entry name" value="PHD-TYPE DOMAIN-CONTAINING PROTEIN"/>
    <property type="match status" value="1"/>
</dbReference>
<name>A0A0A9XR37_LYGHE</name>
<keyword evidence="2" id="KW-0347">Helicase</keyword>
<feature type="compositionally biased region" description="Polar residues" evidence="1">
    <location>
        <begin position="444"/>
        <end position="455"/>
    </location>
</feature>
<accession>A0A0A9XR37</accession>
<keyword evidence="2" id="KW-0378">Hydrolase</keyword>
<organism evidence="2">
    <name type="scientific">Lygus hesperus</name>
    <name type="common">Western plant bug</name>
    <dbReference type="NCBI Taxonomy" id="30085"/>
    <lineage>
        <taxon>Eukaryota</taxon>
        <taxon>Metazoa</taxon>
        <taxon>Ecdysozoa</taxon>
        <taxon>Arthropoda</taxon>
        <taxon>Hexapoda</taxon>
        <taxon>Insecta</taxon>
        <taxon>Pterygota</taxon>
        <taxon>Neoptera</taxon>
        <taxon>Paraneoptera</taxon>
        <taxon>Hemiptera</taxon>
        <taxon>Heteroptera</taxon>
        <taxon>Panheteroptera</taxon>
        <taxon>Cimicomorpha</taxon>
        <taxon>Miridae</taxon>
        <taxon>Mirini</taxon>
        <taxon>Lygus</taxon>
    </lineage>
</organism>
<dbReference type="InterPro" id="IPR005312">
    <property type="entry name" value="DUF1759"/>
</dbReference>
<dbReference type="AlphaFoldDB" id="A0A0A9XR37"/>
<feature type="non-terminal residue" evidence="2">
    <location>
        <position position="519"/>
    </location>
</feature>
<dbReference type="GO" id="GO:0004386">
    <property type="term" value="F:helicase activity"/>
    <property type="evidence" value="ECO:0007669"/>
    <property type="project" value="UniProtKB-KW"/>
</dbReference>
<feature type="region of interest" description="Disordered" evidence="1">
    <location>
        <begin position="442"/>
        <end position="461"/>
    </location>
</feature>